<dbReference type="GO" id="GO:0005737">
    <property type="term" value="C:cytoplasm"/>
    <property type="evidence" value="ECO:0007669"/>
    <property type="project" value="TreeGrafter"/>
</dbReference>
<keyword evidence="2" id="KW-0053">Apoptosis</keyword>
<comment type="similarity">
    <text evidence="1">Belongs to the peptidase C14B family.</text>
</comment>
<evidence type="ECO:0000259" key="5">
    <source>
        <dbReference type="Pfam" id="PF00656"/>
    </source>
</evidence>
<dbReference type="PANTHER" id="PTHR48104:SF30">
    <property type="entry name" value="METACASPASE-1"/>
    <property type="match status" value="1"/>
</dbReference>
<dbReference type="OrthoDB" id="3223806at2759"/>
<evidence type="ECO:0000256" key="1">
    <source>
        <dbReference type="ARBA" id="ARBA00009005"/>
    </source>
</evidence>
<keyword evidence="4" id="KW-0865">Zymogen</keyword>
<dbReference type="InterPro" id="IPR011600">
    <property type="entry name" value="Pept_C14_caspase"/>
</dbReference>
<name>A0A9P7I8B3_9HYPO</name>
<keyword evidence="3" id="KW-0378">Hydrolase</keyword>
<gene>
    <name evidence="6" type="ORF">H9Q72_002577</name>
</gene>
<reference evidence="6" key="2">
    <citation type="submission" date="2020-10" db="EMBL/GenBank/DDBJ databases">
        <authorList>
            <person name="Peck L.D."/>
            <person name="Nowell R.W."/>
            <person name="Flood J."/>
            <person name="Ryan M.J."/>
            <person name="Barraclough T.G."/>
        </authorList>
    </citation>
    <scope>NUCLEOTIDE SEQUENCE</scope>
    <source>
        <strain evidence="6">IMI 127659i</strain>
    </source>
</reference>
<dbReference type="Gene3D" id="3.40.50.1460">
    <property type="match status" value="1"/>
</dbReference>
<feature type="domain" description="Peptidase C14 caspase" evidence="5">
    <location>
        <begin position="11"/>
        <end position="265"/>
    </location>
</feature>
<comment type="caution">
    <text evidence="6">The sequence shown here is derived from an EMBL/GenBank/DDBJ whole genome shotgun (WGS) entry which is preliminary data.</text>
</comment>
<keyword evidence="7" id="KW-1185">Reference proteome</keyword>
<dbReference type="GO" id="GO:0006508">
    <property type="term" value="P:proteolysis"/>
    <property type="evidence" value="ECO:0007669"/>
    <property type="project" value="InterPro"/>
</dbReference>
<dbReference type="EMBL" id="JADFTT010000054">
    <property type="protein sequence ID" value="KAG5770587.1"/>
    <property type="molecule type" value="Genomic_DNA"/>
</dbReference>
<sequence>MSHKESEHDSALLIGIDNYSSLKLRSLRGAVRDVDKVEKWLTSKNVVPEENIIRLTSKESDKDPTYHNIYGELERLTKMAQKNPGCFIFIHYSGHGSRRPTVLTGSHEKNGVDEILLFQSGYMRDFELGAALDKLAKKAKVFIVLDCCHSGGADRDDEDDPKVRAVNLSNVILDEHEFPRGLVKEQTTKGSTSSWWKRPRDYTLLAACQHDEKAKENDNDKVNGLLTYWMLKGLKTLCAHAGPFTYKRLHRYISANMPQGGQQPVLLGQSDRLIFQKTSLQSNELAFVENVGEPKGTVQITLGAAHCVSVGARFLIYPPTFCPSKSLKAQELAKVTVDNVGGLSCKAVLPDGVGGISRGCVAMALRPGKDHKVPVNFHECNAAEEKGLRKTFSACDNTKALTVIGDESNCAQAFTVTRRGKYFCILDPGMLDIAHLPWIPCDSENAAKEVHRLLHQREHFLRIERLGNPFSGSTEWFFFNRVDRDGNVLDTNDELLEGNLIHFRFTNASHESLYYCIFNLLPDGGIKQILPSSGDGMRSIVRRSHEGLGIRLTVPESLRSTNVTEVLDIYKVFVTTHASYFDMHQTSEYFRGEGYKVLDEMRGDIEEISDGNWQTAQIKLKIRLRQ</sequence>
<dbReference type="PANTHER" id="PTHR48104">
    <property type="entry name" value="METACASPASE-4"/>
    <property type="match status" value="1"/>
</dbReference>
<dbReference type="SUPFAM" id="SSF52129">
    <property type="entry name" value="Caspase-like"/>
    <property type="match status" value="1"/>
</dbReference>
<dbReference type="GO" id="GO:0006915">
    <property type="term" value="P:apoptotic process"/>
    <property type="evidence" value="ECO:0007669"/>
    <property type="project" value="UniProtKB-KW"/>
</dbReference>
<dbReference type="InterPro" id="IPR029030">
    <property type="entry name" value="Caspase-like_dom_sf"/>
</dbReference>
<dbReference type="InterPro" id="IPR050452">
    <property type="entry name" value="Metacaspase"/>
</dbReference>
<evidence type="ECO:0000256" key="3">
    <source>
        <dbReference type="ARBA" id="ARBA00022807"/>
    </source>
</evidence>
<dbReference type="AlphaFoldDB" id="A0A9P7I8B3"/>
<reference evidence="6" key="1">
    <citation type="journal article" date="2020" name="bioRxiv">
        <title>Historical genomics reveals the evolutionary mechanisms behind multiple outbreaks of the host-specific coffee wilt pathogen Fusarium xylarioides.</title>
        <authorList>
            <person name="Peck D."/>
            <person name="Nowell R.W."/>
            <person name="Flood J."/>
            <person name="Ryan M.J."/>
            <person name="Barraclough T.G."/>
        </authorList>
    </citation>
    <scope>NUCLEOTIDE SEQUENCE</scope>
    <source>
        <strain evidence="6">IMI 127659i</strain>
    </source>
</reference>
<proteinExistence type="inferred from homology"/>
<protein>
    <recommendedName>
        <fullName evidence="5">Peptidase C14 caspase domain-containing protein</fullName>
    </recommendedName>
</protein>
<keyword evidence="3" id="KW-0788">Thiol protease</keyword>
<evidence type="ECO:0000256" key="2">
    <source>
        <dbReference type="ARBA" id="ARBA00022703"/>
    </source>
</evidence>
<evidence type="ECO:0000256" key="4">
    <source>
        <dbReference type="ARBA" id="ARBA00023145"/>
    </source>
</evidence>
<evidence type="ECO:0000313" key="7">
    <source>
        <dbReference type="Proteomes" id="UP000750502"/>
    </source>
</evidence>
<dbReference type="Pfam" id="PF00656">
    <property type="entry name" value="Peptidase_C14"/>
    <property type="match status" value="1"/>
</dbReference>
<accession>A0A9P7I8B3</accession>
<evidence type="ECO:0000313" key="6">
    <source>
        <dbReference type="EMBL" id="KAG5770587.1"/>
    </source>
</evidence>
<keyword evidence="3" id="KW-0645">Protease</keyword>
<organism evidence="6 7">
    <name type="scientific">Fusarium xylarioides</name>
    <dbReference type="NCBI Taxonomy" id="221167"/>
    <lineage>
        <taxon>Eukaryota</taxon>
        <taxon>Fungi</taxon>
        <taxon>Dikarya</taxon>
        <taxon>Ascomycota</taxon>
        <taxon>Pezizomycotina</taxon>
        <taxon>Sordariomycetes</taxon>
        <taxon>Hypocreomycetidae</taxon>
        <taxon>Hypocreales</taxon>
        <taxon>Nectriaceae</taxon>
        <taxon>Fusarium</taxon>
        <taxon>Fusarium fujikuroi species complex</taxon>
    </lineage>
</organism>
<dbReference type="Proteomes" id="UP000750502">
    <property type="component" value="Unassembled WGS sequence"/>
</dbReference>
<dbReference type="GO" id="GO:0004197">
    <property type="term" value="F:cysteine-type endopeptidase activity"/>
    <property type="evidence" value="ECO:0007669"/>
    <property type="project" value="InterPro"/>
</dbReference>